<evidence type="ECO:0000256" key="6">
    <source>
        <dbReference type="SAM" id="Phobius"/>
    </source>
</evidence>
<dbReference type="AlphaFoldDB" id="A0A024QE92"/>
<reference evidence="9" key="2">
    <citation type="submission" date="2014-05" db="EMBL/GenBank/DDBJ databases">
        <title>Draft genome sequence of Virgibacillus massiliensis Vm-5.</title>
        <authorList>
            <person name="Khelaifia S."/>
            <person name="Croce O."/>
            <person name="Lagier J.C."/>
            <person name="Raoult D."/>
        </authorList>
    </citation>
    <scope>NUCLEOTIDE SEQUENCE [LARGE SCALE GENOMIC DNA]</scope>
    <source>
        <strain evidence="9">Vm-5</strain>
    </source>
</reference>
<sequence>MAETKPAGFWIRVLASIVDSLLLSVLAAIIAFIINDEDFVFLYSQAEMETSTSDSWASAIYIILFMIILTASKWKGSPGKIICNIQVVNTDMSQISILKSIGRYLSYFLSAIPLLIGFMMAGWNEEKKALHDIICKTRVVYRK</sequence>
<dbReference type="RefSeq" id="WP_021292028.1">
    <property type="nucleotide sequence ID" value="NZ_BNER01000006.1"/>
</dbReference>
<feature type="domain" description="RDD" evidence="7">
    <location>
        <begin position="6"/>
        <end position="136"/>
    </location>
</feature>
<accession>A0A024QE92</accession>
<comment type="subcellular location">
    <subcellularLocation>
        <location evidence="1">Cell membrane</location>
        <topology evidence="1">Multi-pass membrane protein</topology>
    </subcellularLocation>
</comment>
<dbReference type="InterPro" id="IPR051791">
    <property type="entry name" value="Pra-immunoreactive"/>
</dbReference>
<feature type="transmembrane region" description="Helical" evidence="6">
    <location>
        <begin position="9"/>
        <end position="35"/>
    </location>
</feature>
<gene>
    <name evidence="8" type="ORF">BN990_03161</name>
</gene>
<keyword evidence="5 6" id="KW-0472">Membrane</keyword>
<evidence type="ECO:0000256" key="4">
    <source>
        <dbReference type="ARBA" id="ARBA00022989"/>
    </source>
</evidence>
<dbReference type="OrthoDB" id="9793824at2"/>
<proteinExistence type="predicted"/>
<keyword evidence="3 6" id="KW-0812">Transmembrane</keyword>
<reference evidence="8 9" key="1">
    <citation type="submission" date="2014-03" db="EMBL/GenBank/DDBJ databases">
        <authorList>
            <person name="Urmite Genomes U."/>
        </authorList>
    </citation>
    <scope>NUCLEOTIDE SEQUENCE [LARGE SCALE GENOMIC DNA]</scope>
    <source>
        <strain evidence="8 9">Vm-5</strain>
    </source>
</reference>
<organism evidence="8 9">
    <name type="scientific">Virgibacillus massiliensis</name>
    <dbReference type="NCBI Taxonomy" id="1462526"/>
    <lineage>
        <taxon>Bacteria</taxon>
        <taxon>Bacillati</taxon>
        <taxon>Bacillota</taxon>
        <taxon>Bacilli</taxon>
        <taxon>Bacillales</taxon>
        <taxon>Bacillaceae</taxon>
        <taxon>Virgibacillus</taxon>
    </lineage>
</organism>
<dbReference type="PANTHER" id="PTHR36115">
    <property type="entry name" value="PROLINE-RICH ANTIGEN HOMOLOG-RELATED"/>
    <property type="match status" value="1"/>
</dbReference>
<keyword evidence="2" id="KW-1003">Cell membrane</keyword>
<keyword evidence="9" id="KW-1185">Reference proteome</keyword>
<protein>
    <submittedName>
        <fullName evidence="8">RDD family protein</fullName>
    </submittedName>
</protein>
<evidence type="ECO:0000256" key="5">
    <source>
        <dbReference type="ARBA" id="ARBA00023136"/>
    </source>
</evidence>
<evidence type="ECO:0000259" key="7">
    <source>
        <dbReference type="Pfam" id="PF06271"/>
    </source>
</evidence>
<dbReference type="PANTHER" id="PTHR36115:SF9">
    <property type="entry name" value="LMO1584 PROTEIN"/>
    <property type="match status" value="1"/>
</dbReference>
<feature type="transmembrane region" description="Helical" evidence="6">
    <location>
        <begin position="104"/>
        <end position="123"/>
    </location>
</feature>
<comment type="caution">
    <text evidence="8">The sequence shown here is derived from an EMBL/GenBank/DDBJ whole genome shotgun (WGS) entry which is preliminary data.</text>
</comment>
<dbReference type="GO" id="GO:0005886">
    <property type="term" value="C:plasma membrane"/>
    <property type="evidence" value="ECO:0007669"/>
    <property type="project" value="UniProtKB-SubCell"/>
</dbReference>
<keyword evidence="4 6" id="KW-1133">Transmembrane helix</keyword>
<dbReference type="InterPro" id="IPR010432">
    <property type="entry name" value="RDD"/>
</dbReference>
<dbReference type="Pfam" id="PF06271">
    <property type="entry name" value="RDD"/>
    <property type="match status" value="1"/>
</dbReference>
<evidence type="ECO:0000313" key="8">
    <source>
        <dbReference type="EMBL" id="CDQ40829.1"/>
    </source>
</evidence>
<name>A0A024QE92_9BACI</name>
<feature type="transmembrane region" description="Helical" evidence="6">
    <location>
        <begin position="55"/>
        <end position="72"/>
    </location>
</feature>
<evidence type="ECO:0000256" key="3">
    <source>
        <dbReference type="ARBA" id="ARBA00022692"/>
    </source>
</evidence>
<evidence type="ECO:0000256" key="2">
    <source>
        <dbReference type="ARBA" id="ARBA00022475"/>
    </source>
</evidence>
<dbReference type="STRING" id="1462526.BN990_03161"/>
<evidence type="ECO:0000256" key="1">
    <source>
        <dbReference type="ARBA" id="ARBA00004651"/>
    </source>
</evidence>
<dbReference type="EMBL" id="CCDP010000002">
    <property type="protein sequence ID" value="CDQ40829.1"/>
    <property type="molecule type" value="Genomic_DNA"/>
</dbReference>
<evidence type="ECO:0000313" key="9">
    <source>
        <dbReference type="Proteomes" id="UP000028875"/>
    </source>
</evidence>
<dbReference type="Proteomes" id="UP000028875">
    <property type="component" value="Unassembled WGS sequence"/>
</dbReference>
<dbReference type="eggNOG" id="COG1714">
    <property type="taxonomic scope" value="Bacteria"/>
</dbReference>